<name>A0A387H4E9_9ACTN</name>
<sequence length="31" mass="3256">MISSAADTLNANEIGIKQSAVRERLPSVAGR</sequence>
<reference evidence="1 2" key="1">
    <citation type="submission" date="2018-10" db="EMBL/GenBank/DDBJ databases">
        <title>Relationship between Morphology and Antimicrobial Activity in Streptomyces.</title>
        <authorList>
            <person name="Kang H.J."/>
            <person name="Kim S.B."/>
        </authorList>
    </citation>
    <scope>NUCLEOTIDE SEQUENCE [LARGE SCALE GENOMIC DNA]</scope>
    <source>
        <strain evidence="1 2">BH38</strain>
    </source>
</reference>
<gene>
    <name evidence="1" type="ORF">DWB77_00176</name>
</gene>
<evidence type="ECO:0000313" key="1">
    <source>
        <dbReference type="EMBL" id="AYG78069.1"/>
    </source>
</evidence>
<dbReference type="Proteomes" id="UP000271554">
    <property type="component" value="Chromosome"/>
</dbReference>
<keyword evidence="2" id="KW-1185">Reference proteome</keyword>
<accession>A0A387H4E9</accession>
<dbReference type="KEGG" id="shun:DWB77_00176"/>
<dbReference type="AlphaFoldDB" id="A0A387H4E9"/>
<organism evidence="1 2">
    <name type="scientific">Streptomyces hundungensis</name>
    <dbReference type="NCBI Taxonomy" id="1077946"/>
    <lineage>
        <taxon>Bacteria</taxon>
        <taxon>Bacillati</taxon>
        <taxon>Actinomycetota</taxon>
        <taxon>Actinomycetes</taxon>
        <taxon>Kitasatosporales</taxon>
        <taxon>Streptomycetaceae</taxon>
        <taxon>Streptomyces</taxon>
    </lineage>
</organism>
<protein>
    <submittedName>
        <fullName evidence="1">Uncharacterized protein</fullName>
    </submittedName>
</protein>
<proteinExistence type="predicted"/>
<evidence type="ECO:0000313" key="2">
    <source>
        <dbReference type="Proteomes" id="UP000271554"/>
    </source>
</evidence>
<dbReference type="EMBL" id="CP032698">
    <property type="protein sequence ID" value="AYG78069.1"/>
    <property type="molecule type" value="Genomic_DNA"/>
</dbReference>